<reference evidence="2" key="1">
    <citation type="journal article" date="2020" name="Stud. Mycol.">
        <title>101 Dothideomycetes genomes: a test case for predicting lifestyles and emergence of pathogens.</title>
        <authorList>
            <person name="Haridas S."/>
            <person name="Albert R."/>
            <person name="Binder M."/>
            <person name="Bloem J."/>
            <person name="Labutti K."/>
            <person name="Salamov A."/>
            <person name="Andreopoulos B."/>
            <person name="Baker S."/>
            <person name="Barry K."/>
            <person name="Bills G."/>
            <person name="Bluhm B."/>
            <person name="Cannon C."/>
            <person name="Castanera R."/>
            <person name="Culley D."/>
            <person name="Daum C."/>
            <person name="Ezra D."/>
            <person name="Gonzalez J."/>
            <person name="Henrissat B."/>
            <person name="Kuo A."/>
            <person name="Liang C."/>
            <person name="Lipzen A."/>
            <person name="Lutzoni F."/>
            <person name="Magnuson J."/>
            <person name="Mondo S."/>
            <person name="Nolan M."/>
            <person name="Ohm R."/>
            <person name="Pangilinan J."/>
            <person name="Park H.-J."/>
            <person name="Ramirez L."/>
            <person name="Alfaro M."/>
            <person name="Sun H."/>
            <person name="Tritt A."/>
            <person name="Yoshinaga Y."/>
            <person name="Zwiers L.-H."/>
            <person name="Turgeon B."/>
            <person name="Goodwin S."/>
            <person name="Spatafora J."/>
            <person name="Crous P."/>
            <person name="Grigoriev I."/>
        </authorList>
    </citation>
    <scope>NUCLEOTIDE SEQUENCE</scope>
    <source>
        <strain evidence="2">CBS 130266</strain>
    </source>
</reference>
<dbReference type="GO" id="GO:0008237">
    <property type="term" value="F:metallopeptidase activity"/>
    <property type="evidence" value="ECO:0007669"/>
    <property type="project" value="InterPro"/>
</dbReference>
<evidence type="ECO:0000313" key="3">
    <source>
        <dbReference type="Proteomes" id="UP000800235"/>
    </source>
</evidence>
<protein>
    <recommendedName>
        <fullName evidence="4">Lysine-specific metallo-endopeptidase domain-containing protein</fullName>
    </recommendedName>
</protein>
<keyword evidence="1" id="KW-0732">Signal</keyword>
<dbReference type="AlphaFoldDB" id="A0A9P4TSP5"/>
<keyword evidence="3" id="KW-1185">Reference proteome</keyword>
<evidence type="ECO:0000256" key="1">
    <source>
        <dbReference type="SAM" id="SignalP"/>
    </source>
</evidence>
<comment type="caution">
    <text evidence="2">The sequence shown here is derived from an EMBL/GenBank/DDBJ whole genome shotgun (WGS) entry which is preliminary data.</text>
</comment>
<sequence length="320" mass="35256">MKLIITMILSTCFIAATVAYTLDASCDEHQANMELAMRSAASMAEAAVVQMMNSNVNSQWKSAIDLIFKDKSGDRLEAIGTVKDKQMAGGPLNSNEVIFSCNPDRWVDYADPDTGAKKIGTVWNPEHKVQYEDGKTVMETCKIDCTTLFGSLAKAIPQKECLIGFTVQEYEKTDEQTFLLVDNKRVPAGPAVITICPWYLKLIKSKGSHVITDEWIVKAAKSGDKAVNAIKYALRKKPIDKLSQHFLDVTILHELTHTSFGGDTGDEEDGDNGKGYGWKAVTTLRSTYNADSYAYAGLVARMLNANPPYTVDKDGKLKTF</sequence>
<dbReference type="EMBL" id="MU007148">
    <property type="protein sequence ID" value="KAF2416958.1"/>
    <property type="molecule type" value="Genomic_DNA"/>
</dbReference>
<feature type="chain" id="PRO_5040150248" description="Lysine-specific metallo-endopeptidase domain-containing protein" evidence="1">
    <location>
        <begin position="20"/>
        <end position="320"/>
    </location>
</feature>
<evidence type="ECO:0008006" key="4">
    <source>
        <dbReference type="Google" id="ProtNLM"/>
    </source>
</evidence>
<dbReference type="Gene3D" id="3.40.390.10">
    <property type="entry name" value="Collagenase (Catalytic Domain)"/>
    <property type="match status" value="1"/>
</dbReference>
<dbReference type="InterPro" id="IPR024079">
    <property type="entry name" value="MetalloPept_cat_dom_sf"/>
</dbReference>
<gene>
    <name evidence="2" type="ORF">EJ08DRAFT_703534</name>
</gene>
<accession>A0A9P4TSP5</accession>
<name>A0A9P4TSP5_9PEZI</name>
<organism evidence="2 3">
    <name type="scientific">Tothia fuscella</name>
    <dbReference type="NCBI Taxonomy" id="1048955"/>
    <lineage>
        <taxon>Eukaryota</taxon>
        <taxon>Fungi</taxon>
        <taxon>Dikarya</taxon>
        <taxon>Ascomycota</taxon>
        <taxon>Pezizomycotina</taxon>
        <taxon>Dothideomycetes</taxon>
        <taxon>Pleosporomycetidae</taxon>
        <taxon>Venturiales</taxon>
        <taxon>Cylindrosympodiaceae</taxon>
        <taxon>Tothia</taxon>
    </lineage>
</organism>
<evidence type="ECO:0000313" key="2">
    <source>
        <dbReference type="EMBL" id="KAF2416958.1"/>
    </source>
</evidence>
<proteinExistence type="predicted"/>
<dbReference type="Proteomes" id="UP000800235">
    <property type="component" value="Unassembled WGS sequence"/>
</dbReference>
<feature type="signal peptide" evidence="1">
    <location>
        <begin position="1"/>
        <end position="19"/>
    </location>
</feature>